<gene>
    <name evidence="1" type="ORF">PXEA_LOCUS6034</name>
</gene>
<dbReference type="Proteomes" id="UP000784294">
    <property type="component" value="Unassembled WGS sequence"/>
</dbReference>
<sequence length="63" mass="7844">METFVQQAEMFRERQIEVELAADREGRLWHEEREQLLCRVEEGRMMVDQWCTRLLHRVRNRVN</sequence>
<comment type="caution">
    <text evidence="1">The sequence shown here is derived from an EMBL/GenBank/DDBJ whole genome shotgun (WGS) entry which is preliminary data.</text>
</comment>
<accession>A0A448WIL5</accession>
<reference evidence="1" key="1">
    <citation type="submission" date="2018-11" db="EMBL/GenBank/DDBJ databases">
        <authorList>
            <consortium name="Pathogen Informatics"/>
        </authorList>
    </citation>
    <scope>NUCLEOTIDE SEQUENCE</scope>
</reference>
<dbReference type="AlphaFoldDB" id="A0A448WIL5"/>
<organism evidence="1 2">
    <name type="scientific">Protopolystoma xenopodis</name>
    <dbReference type="NCBI Taxonomy" id="117903"/>
    <lineage>
        <taxon>Eukaryota</taxon>
        <taxon>Metazoa</taxon>
        <taxon>Spiralia</taxon>
        <taxon>Lophotrochozoa</taxon>
        <taxon>Platyhelminthes</taxon>
        <taxon>Monogenea</taxon>
        <taxon>Polyopisthocotylea</taxon>
        <taxon>Polystomatidea</taxon>
        <taxon>Polystomatidae</taxon>
        <taxon>Protopolystoma</taxon>
    </lineage>
</organism>
<dbReference type="EMBL" id="CAAALY010015230">
    <property type="protein sequence ID" value="VEL12594.1"/>
    <property type="molecule type" value="Genomic_DNA"/>
</dbReference>
<protein>
    <submittedName>
        <fullName evidence="1">Uncharacterized protein</fullName>
    </submittedName>
</protein>
<proteinExistence type="predicted"/>
<dbReference type="OrthoDB" id="6286674at2759"/>
<name>A0A448WIL5_9PLAT</name>
<evidence type="ECO:0000313" key="1">
    <source>
        <dbReference type="EMBL" id="VEL12594.1"/>
    </source>
</evidence>
<evidence type="ECO:0000313" key="2">
    <source>
        <dbReference type="Proteomes" id="UP000784294"/>
    </source>
</evidence>
<keyword evidence="2" id="KW-1185">Reference proteome</keyword>